<feature type="transmembrane region" description="Helical" evidence="9">
    <location>
        <begin position="12"/>
        <end position="35"/>
    </location>
</feature>
<feature type="transmembrane region" description="Helical" evidence="9">
    <location>
        <begin position="250"/>
        <end position="270"/>
    </location>
</feature>
<keyword evidence="8 9" id="KW-0472">Membrane</keyword>
<evidence type="ECO:0000313" key="11">
    <source>
        <dbReference type="Proteomes" id="UP001254832"/>
    </source>
</evidence>
<dbReference type="GO" id="GO:0015649">
    <property type="term" value="F:2-keto-3-deoxygluconate:proton symporter activity"/>
    <property type="evidence" value="ECO:0007669"/>
    <property type="project" value="InterPro"/>
</dbReference>
<dbReference type="RefSeq" id="WP_310144859.1">
    <property type="nucleotide sequence ID" value="NZ_JAVDTR010000017.1"/>
</dbReference>
<comment type="caution">
    <text evidence="10">The sequence shown here is derived from an EMBL/GenBank/DDBJ whole genome shotgun (WGS) entry which is preliminary data.</text>
</comment>
<evidence type="ECO:0000256" key="4">
    <source>
        <dbReference type="ARBA" id="ARBA00022597"/>
    </source>
</evidence>
<evidence type="ECO:0000256" key="1">
    <source>
        <dbReference type="ARBA" id="ARBA00006430"/>
    </source>
</evidence>
<dbReference type="Pfam" id="PF03812">
    <property type="entry name" value="KdgT"/>
    <property type="match status" value="1"/>
</dbReference>
<evidence type="ECO:0000256" key="6">
    <source>
        <dbReference type="ARBA" id="ARBA00022847"/>
    </source>
</evidence>
<dbReference type="GO" id="GO:0016020">
    <property type="term" value="C:membrane"/>
    <property type="evidence" value="ECO:0007669"/>
    <property type="project" value="InterPro"/>
</dbReference>
<evidence type="ECO:0000256" key="2">
    <source>
        <dbReference type="ARBA" id="ARBA00022448"/>
    </source>
</evidence>
<evidence type="ECO:0000313" key="10">
    <source>
        <dbReference type="EMBL" id="MDR6726479.1"/>
    </source>
</evidence>
<feature type="transmembrane region" description="Helical" evidence="9">
    <location>
        <begin position="105"/>
        <end position="125"/>
    </location>
</feature>
<organism evidence="10 11">
    <name type="scientific">Paenibacillus amylolyticus</name>
    <dbReference type="NCBI Taxonomy" id="1451"/>
    <lineage>
        <taxon>Bacteria</taxon>
        <taxon>Bacillati</taxon>
        <taxon>Bacillota</taxon>
        <taxon>Bacilli</taxon>
        <taxon>Bacillales</taxon>
        <taxon>Paenibacillaceae</taxon>
        <taxon>Paenibacillus</taxon>
    </lineage>
</organism>
<reference evidence="10" key="1">
    <citation type="submission" date="2023-07" db="EMBL/GenBank/DDBJ databases">
        <title>Sorghum-associated microbial communities from plants grown in Nebraska, USA.</title>
        <authorList>
            <person name="Schachtman D."/>
        </authorList>
    </citation>
    <scope>NUCLEOTIDE SEQUENCE</scope>
    <source>
        <strain evidence="10">BE80</strain>
    </source>
</reference>
<name>A0AAP5H9X1_PAEAM</name>
<feature type="transmembrane region" description="Helical" evidence="9">
    <location>
        <begin position="190"/>
        <end position="208"/>
    </location>
</feature>
<evidence type="ECO:0000256" key="7">
    <source>
        <dbReference type="ARBA" id="ARBA00022989"/>
    </source>
</evidence>
<keyword evidence="5 9" id="KW-0812">Transmembrane</keyword>
<keyword evidence="6" id="KW-0769">Symport</keyword>
<feature type="transmembrane region" description="Helical" evidence="9">
    <location>
        <begin position="77"/>
        <end position="99"/>
    </location>
</feature>
<protein>
    <submittedName>
        <fullName evidence="10">2-keto-3-deoxygluconate permease</fullName>
    </submittedName>
</protein>
<proteinExistence type="inferred from homology"/>
<sequence>MNILGRIKRIPGGLLIVPMMLAAVINTVFPSFFQIGDPTTALFTSKGTMVLIGMILLVSGTQLNLSQLLVTLKRAGVLCASRIIISVLFGWAFVHFFGISGIGGVSAVAFIAVLTSCNPGLYLALMNTYGDDVDRAAFGILNLIAVPVIPVMILNSASGVGIDLLSVLATLVPFLIGILLGNLDANIQKMFAPGTLILLPFLGTSFGSNIDLGIAFQSSLSGLLVTVLFMLICMLPLIGVDRTILKRPGYAAAATCSVAGLSMVVPSMAAEFNPAYAPYVDIAIAQIAFAVILTSLTVPYIVKRLAGAGVKASIAANKLSE</sequence>
<keyword evidence="2" id="KW-0813">Transport</keyword>
<dbReference type="Proteomes" id="UP001254832">
    <property type="component" value="Unassembled WGS sequence"/>
</dbReference>
<dbReference type="EMBL" id="JAVDTR010000017">
    <property type="protein sequence ID" value="MDR6726479.1"/>
    <property type="molecule type" value="Genomic_DNA"/>
</dbReference>
<feature type="transmembrane region" description="Helical" evidence="9">
    <location>
        <begin position="47"/>
        <end position="65"/>
    </location>
</feature>
<evidence type="ECO:0000256" key="3">
    <source>
        <dbReference type="ARBA" id="ARBA00022475"/>
    </source>
</evidence>
<evidence type="ECO:0000256" key="9">
    <source>
        <dbReference type="SAM" id="Phobius"/>
    </source>
</evidence>
<evidence type="ECO:0000256" key="5">
    <source>
        <dbReference type="ARBA" id="ARBA00022692"/>
    </source>
</evidence>
<comment type="similarity">
    <text evidence="1">Belongs to the KdgT transporter family.</text>
</comment>
<keyword evidence="3" id="KW-1003">Cell membrane</keyword>
<keyword evidence="7 9" id="KW-1133">Transmembrane helix</keyword>
<accession>A0AAP5H9X1</accession>
<feature type="transmembrane region" description="Helical" evidence="9">
    <location>
        <begin position="137"/>
        <end position="158"/>
    </location>
</feature>
<feature type="transmembrane region" description="Helical" evidence="9">
    <location>
        <begin position="214"/>
        <end position="238"/>
    </location>
</feature>
<keyword evidence="4" id="KW-0762">Sugar transport</keyword>
<feature type="transmembrane region" description="Helical" evidence="9">
    <location>
        <begin position="164"/>
        <end position="183"/>
    </location>
</feature>
<dbReference type="InterPro" id="IPR004684">
    <property type="entry name" value="2keto-3dGluconate_permease"/>
</dbReference>
<gene>
    <name evidence="10" type="ORF">J2W91_004990</name>
</gene>
<dbReference type="AlphaFoldDB" id="A0AAP5H9X1"/>
<feature type="transmembrane region" description="Helical" evidence="9">
    <location>
        <begin position="282"/>
        <end position="302"/>
    </location>
</feature>
<evidence type="ECO:0000256" key="8">
    <source>
        <dbReference type="ARBA" id="ARBA00023136"/>
    </source>
</evidence>